<sequence length="199" mass="23196">IKINFAYPQKKSGPTTIIKKAHHYYFDSCRKYFPRHKDLYATASCGLNKRFRLLCCRKRQLMELNKAYNKQNDSSIEEYCGNDAPQQQMCTYTVLRYAMLCHANYHMATLSVMKSRHIKSKRANNNYQSEASNFSLLLTSYCIPSSVLDHSQNNDNASFIRNSVQEIKQAILSGFELCNLLKKNDSIWHHKAFLFITKQ</sequence>
<dbReference type="VEuPathDB" id="VectorBase:GPPI038195"/>
<reference evidence="2" key="1">
    <citation type="submission" date="2015-01" db="EMBL/GenBank/DDBJ databases">
        <authorList>
            <person name="Aksoy S."/>
            <person name="Warren W."/>
            <person name="Wilson R.K."/>
        </authorList>
    </citation>
    <scope>NUCLEOTIDE SEQUENCE [LARGE SCALE GENOMIC DNA]</scope>
    <source>
        <strain evidence="2">IAEA</strain>
    </source>
</reference>
<evidence type="ECO:0000313" key="2">
    <source>
        <dbReference type="Proteomes" id="UP000092460"/>
    </source>
</evidence>
<organism evidence="1 2">
    <name type="scientific">Glossina palpalis gambiensis</name>
    <dbReference type="NCBI Taxonomy" id="67801"/>
    <lineage>
        <taxon>Eukaryota</taxon>
        <taxon>Metazoa</taxon>
        <taxon>Ecdysozoa</taxon>
        <taxon>Arthropoda</taxon>
        <taxon>Hexapoda</taxon>
        <taxon>Insecta</taxon>
        <taxon>Pterygota</taxon>
        <taxon>Neoptera</taxon>
        <taxon>Endopterygota</taxon>
        <taxon>Diptera</taxon>
        <taxon>Brachycera</taxon>
        <taxon>Muscomorpha</taxon>
        <taxon>Hippoboscoidea</taxon>
        <taxon>Glossinidae</taxon>
        <taxon>Glossina</taxon>
    </lineage>
</organism>
<dbReference type="Proteomes" id="UP000092460">
    <property type="component" value="Unassembled WGS sequence"/>
</dbReference>
<dbReference type="EMBL" id="JXJN01019047">
    <property type="status" value="NOT_ANNOTATED_CDS"/>
    <property type="molecule type" value="Genomic_DNA"/>
</dbReference>
<evidence type="ECO:0000313" key="1">
    <source>
        <dbReference type="EnsemblMetazoa" id="GPPI038195-PA"/>
    </source>
</evidence>
<protein>
    <submittedName>
        <fullName evidence="1">Uncharacterized protein</fullName>
    </submittedName>
</protein>
<accession>A0A1B0BRD7</accession>
<name>A0A1B0BRD7_9MUSC</name>
<reference evidence="1" key="2">
    <citation type="submission" date="2020-05" db="UniProtKB">
        <authorList>
            <consortium name="EnsemblMetazoa"/>
        </authorList>
    </citation>
    <scope>IDENTIFICATION</scope>
    <source>
        <strain evidence="1">IAEA</strain>
    </source>
</reference>
<keyword evidence="2" id="KW-1185">Reference proteome</keyword>
<dbReference type="EnsemblMetazoa" id="GPPI038195-RA">
    <property type="protein sequence ID" value="GPPI038195-PA"/>
    <property type="gene ID" value="GPPI038195"/>
</dbReference>
<dbReference type="AlphaFoldDB" id="A0A1B0BRD7"/>
<proteinExistence type="predicted"/>